<feature type="chain" id="PRO_5013133575" evidence="8">
    <location>
        <begin position="19"/>
        <end position="1165"/>
    </location>
</feature>
<dbReference type="Pfam" id="PF13715">
    <property type="entry name" value="CarbopepD_reg_2"/>
    <property type="match status" value="1"/>
</dbReference>
<sequence>MKLTASIFLTAAFMSAQAMGYSQSISFSANNVPIQRLFSVIKQQTGYVVFYNQELLAETRPVTVHAQNQPLGEFLANVMKDQPLNFRIDGKDIIFSRKPMLLLPEAIAAIIKGKVMDENGNPLPGATIRVKGGNATASTDGNGEFTLKNAPANAVLIITYIGYKPLEITPDGSSVNVRMEPAAAALNQVMVTGYQTISRERATGAFTTVNNDILSRRPVSNLSSALQGLVAGMQAKENEDGTMDLLIRGNTSLYGDRRPLVVVDGFPVSSSNFADINPNDVESVTVLKDAAAASIWGARSANGVIVVTTKKSKSAGKLQVDASAFTRISRMADLNQLSTQASAADLVAYEKLAYKNNWVFYPYAGGFSDINNSLTLAEELIYGHRDGLISEQAMNAGLDSLSKINNRPQIRDLLMQRAVLNQYNVSIRSGGERAKTYASMLYENNKGNFQKNSYDRYILNLQNDFKLAKFAEFSIGANLQYRKAETSGATIDELDGLSPYETLLNPDGHYSVNLNGYNREQLKAIPSAKFPYSDWSYNLLQEVRGRKLTNESLNARIQAGLKLRLMQGLTFDSRVQYERNRIDYADYYDESTFYVRSLVNSMTEYNPNTGTIGKSYIPKGGVLKPHKVGDKDVSRSDLESFLLRNQINFDRTFNRRHAISAIAGMELSQYTTNTVANPYTYGYFADKLQATVPPYGYGGSLSPITDFTGYPTVIAGANPVFGWQKDKYVSFYSNASYTYNYKYSVSGSIRSDASNFITDNPRLRWSPLWSLGAKWNMKEENFVAGSKNIDRLELRLTYGKNGNVERSTSTQALLNVGSSLNTSTGTITATVANNGNPGLRWEKTTTTNLGVDYALFGNKIFGSVDVYNKVGDGIIGNIALPAATGTTLQKFNNAGITNRGIEVSLGANVEIPRTPIRYSTTVTYAYNRNRINSLYNPLLYTYQILGGAFVEGRPVNSLYSFTYAGMINGVPHVTGPKGAPFSFNDVSLYNTALGLPFLNYEGTTTPPHTLGWVNTFQVKNFTLTAIFVGKMGGVFRNETFYYPSMVGSGKLSVNRWVKDVLNGDPTIPGFALPSEPKLYLWDRYAPYLSSLVESSSYIECKELTLEYALSRKVANAIHLANAKAFIQSRDLGLIWADNKNGYNPDWLPGTNRPLQSYTIGVNLQF</sequence>
<dbReference type="NCBIfam" id="TIGR04057">
    <property type="entry name" value="SusC_RagA_signa"/>
    <property type="match status" value="1"/>
</dbReference>
<dbReference type="InterPro" id="IPR037066">
    <property type="entry name" value="Plug_dom_sf"/>
</dbReference>
<dbReference type="Pfam" id="PF07715">
    <property type="entry name" value="Plug"/>
    <property type="match status" value="1"/>
</dbReference>
<protein>
    <submittedName>
        <fullName evidence="10">TonB-linked outer membrane protein, SusC/RagA family</fullName>
    </submittedName>
</protein>
<organism evidence="10 11">
    <name type="scientific">Chitinophaga jiangningensis</name>
    <dbReference type="NCBI Taxonomy" id="1419482"/>
    <lineage>
        <taxon>Bacteria</taxon>
        <taxon>Pseudomonadati</taxon>
        <taxon>Bacteroidota</taxon>
        <taxon>Chitinophagia</taxon>
        <taxon>Chitinophagales</taxon>
        <taxon>Chitinophagaceae</taxon>
        <taxon>Chitinophaga</taxon>
    </lineage>
</organism>
<evidence type="ECO:0000256" key="6">
    <source>
        <dbReference type="ARBA" id="ARBA00023237"/>
    </source>
</evidence>
<keyword evidence="5 7" id="KW-0472">Membrane</keyword>
<dbReference type="NCBIfam" id="TIGR04056">
    <property type="entry name" value="OMP_RagA_SusC"/>
    <property type="match status" value="1"/>
</dbReference>
<evidence type="ECO:0000256" key="2">
    <source>
        <dbReference type="ARBA" id="ARBA00022448"/>
    </source>
</evidence>
<keyword evidence="6 7" id="KW-0998">Cell outer membrane</keyword>
<evidence type="ECO:0000259" key="9">
    <source>
        <dbReference type="Pfam" id="PF07715"/>
    </source>
</evidence>
<dbReference type="Gene3D" id="2.170.130.10">
    <property type="entry name" value="TonB-dependent receptor, plug domain"/>
    <property type="match status" value="1"/>
</dbReference>
<dbReference type="PROSITE" id="PS52016">
    <property type="entry name" value="TONB_DEPENDENT_REC_3"/>
    <property type="match status" value="1"/>
</dbReference>
<dbReference type="SUPFAM" id="SSF49464">
    <property type="entry name" value="Carboxypeptidase regulatory domain-like"/>
    <property type="match status" value="1"/>
</dbReference>
<feature type="domain" description="TonB-dependent receptor plug" evidence="9">
    <location>
        <begin position="200"/>
        <end position="304"/>
    </location>
</feature>
<dbReference type="SUPFAM" id="SSF56935">
    <property type="entry name" value="Porins"/>
    <property type="match status" value="1"/>
</dbReference>
<keyword evidence="11" id="KW-1185">Reference proteome</keyword>
<evidence type="ECO:0000256" key="5">
    <source>
        <dbReference type="ARBA" id="ARBA00023136"/>
    </source>
</evidence>
<dbReference type="EMBL" id="FRBL01000008">
    <property type="protein sequence ID" value="SHM41270.1"/>
    <property type="molecule type" value="Genomic_DNA"/>
</dbReference>
<dbReference type="AlphaFoldDB" id="A0A1M7IKM7"/>
<dbReference type="InterPro" id="IPR039426">
    <property type="entry name" value="TonB-dep_rcpt-like"/>
</dbReference>
<dbReference type="Gene3D" id="2.60.40.1120">
    <property type="entry name" value="Carboxypeptidase-like, regulatory domain"/>
    <property type="match status" value="1"/>
</dbReference>
<dbReference type="STRING" id="1419482.SAMN05444266_1083"/>
<feature type="signal peptide" evidence="8">
    <location>
        <begin position="1"/>
        <end position="18"/>
    </location>
</feature>
<dbReference type="InterPro" id="IPR023997">
    <property type="entry name" value="TonB-dep_OMP_SusC/RagA_CS"/>
</dbReference>
<keyword evidence="3 7" id="KW-1134">Transmembrane beta strand</keyword>
<name>A0A1M7IKM7_9BACT</name>
<dbReference type="InterPro" id="IPR036942">
    <property type="entry name" value="Beta-barrel_TonB_sf"/>
</dbReference>
<proteinExistence type="inferred from homology"/>
<evidence type="ECO:0000256" key="3">
    <source>
        <dbReference type="ARBA" id="ARBA00022452"/>
    </source>
</evidence>
<evidence type="ECO:0000313" key="11">
    <source>
        <dbReference type="Proteomes" id="UP000184420"/>
    </source>
</evidence>
<keyword evidence="4 7" id="KW-0812">Transmembrane</keyword>
<accession>A0A1M7IKM7</accession>
<dbReference type="InterPro" id="IPR012910">
    <property type="entry name" value="Plug_dom"/>
</dbReference>
<comment type="similarity">
    <text evidence="7">Belongs to the TonB-dependent receptor family.</text>
</comment>
<keyword evidence="8" id="KW-0732">Signal</keyword>
<evidence type="ECO:0000256" key="1">
    <source>
        <dbReference type="ARBA" id="ARBA00004571"/>
    </source>
</evidence>
<gene>
    <name evidence="10" type="ORF">SAMN05444266_1083</name>
</gene>
<dbReference type="Gene3D" id="2.40.170.20">
    <property type="entry name" value="TonB-dependent receptor, beta-barrel domain"/>
    <property type="match status" value="1"/>
</dbReference>
<comment type="subcellular location">
    <subcellularLocation>
        <location evidence="1 7">Cell outer membrane</location>
        <topology evidence="1 7">Multi-pass membrane protein</topology>
    </subcellularLocation>
</comment>
<dbReference type="Proteomes" id="UP000184420">
    <property type="component" value="Unassembled WGS sequence"/>
</dbReference>
<dbReference type="RefSeq" id="WP_073084776.1">
    <property type="nucleotide sequence ID" value="NZ_FRBL01000008.1"/>
</dbReference>
<dbReference type="InterPro" id="IPR008969">
    <property type="entry name" value="CarboxyPept-like_regulatory"/>
</dbReference>
<evidence type="ECO:0000256" key="8">
    <source>
        <dbReference type="SAM" id="SignalP"/>
    </source>
</evidence>
<reference evidence="10 11" key="1">
    <citation type="submission" date="2016-11" db="EMBL/GenBank/DDBJ databases">
        <authorList>
            <person name="Jaros S."/>
            <person name="Januszkiewicz K."/>
            <person name="Wedrychowicz H."/>
        </authorList>
    </citation>
    <scope>NUCLEOTIDE SEQUENCE [LARGE SCALE GENOMIC DNA]</scope>
    <source>
        <strain evidence="10 11">DSM 27406</strain>
    </source>
</reference>
<dbReference type="GO" id="GO:0009279">
    <property type="term" value="C:cell outer membrane"/>
    <property type="evidence" value="ECO:0007669"/>
    <property type="project" value="UniProtKB-SubCell"/>
</dbReference>
<evidence type="ECO:0000313" key="10">
    <source>
        <dbReference type="EMBL" id="SHM41270.1"/>
    </source>
</evidence>
<evidence type="ECO:0000256" key="7">
    <source>
        <dbReference type="PROSITE-ProRule" id="PRU01360"/>
    </source>
</evidence>
<keyword evidence="2 7" id="KW-0813">Transport</keyword>
<evidence type="ECO:0000256" key="4">
    <source>
        <dbReference type="ARBA" id="ARBA00022692"/>
    </source>
</evidence>
<dbReference type="InterPro" id="IPR023996">
    <property type="entry name" value="TonB-dep_OMP_SusC/RagA"/>
</dbReference>